<dbReference type="RefSeq" id="WP_197529670.1">
    <property type="nucleotide sequence ID" value="NZ_CP036349.1"/>
</dbReference>
<dbReference type="PANTHER" id="PTHR43042">
    <property type="entry name" value="SAM-DEPENDENT METHYLTRANSFERASE"/>
    <property type="match status" value="1"/>
</dbReference>
<organism evidence="5 6">
    <name type="scientific">Botrimarina mediterranea</name>
    <dbReference type="NCBI Taxonomy" id="2528022"/>
    <lineage>
        <taxon>Bacteria</taxon>
        <taxon>Pseudomonadati</taxon>
        <taxon>Planctomycetota</taxon>
        <taxon>Planctomycetia</taxon>
        <taxon>Pirellulales</taxon>
        <taxon>Lacipirellulaceae</taxon>
        <taxon>Botrimarina</taxon>
    </lineage>
</organism>
<dbReference type="EMBL" id="CP036349">
    <property type="protein sequence ID" value="QDV72266.1"/>
    <property type="molecule type" value="Genomic_DNA"/>
</dbReference>
<dbReference type="AlphaFoldDB" id="A0A518K388"/>
<evidence type="ECO:0000259" key="4">
    <source>
        <dbReference type="Pfam" id="PF10672"/>
    </source>
</evidence>
<sequence length="307" mass="33242">MNSASDNTAGDRAGSDWPDYELVDFGAGRRLERFGEWLLDRPCPAAIDGAKQTPAAWRDAIARYDGARATDGDWTPKPKKWANDAAISVPLGGDREFTLGLTPTPAGQIGVFPEQLVNWRWIAERTARLAALRPSDPPRVLNLFAYTGGSTLAAAVAGAAVTHVDASKPSVELAKQNAERSGLADAPVRWIVEDVLRYCQREVKRGSRYDAVILDPPTYGHGPKGEAWRLGRDLPVLLELCATLVDRAPQFFLATCHTPGVGPAELSAYLSDAVVGHCGQPPASGRLWLATPTGRRLESGVWARWPR</sequence>
<evidence type="ECO:0000256" key="1">
    <source>
        <dbReference type="ARBA" id="ARBA00022603"/>
    </source>
</evidence>
<dbReference type="CDD" id="cd02440">
    <property type="entry name" value="AdoMet_MTases"/>
    <property type="match status" value="1"/>
</dbReference>
<dbReference type="InterPro" id="IPR019614">
    <property type="entry name" value="SAM-dep_methyl-trfase"/>
</dbReference>
<keyword evidence="2 5" id="KW-0808">Transferase</keyword>
<name>A0A518K388_9BACT</name>
<evidence type="ECO:0000313" key="6">
    <source>
        <dbReference type="Proteomes" id="UP000316426"/>
    </source>
</evidence>
<feature type="domain" description="S-adenosylmethionine-dependent methyltransferase" evidence="4">
    <location>
        <begin position="110"/>
        <end position="244"/>
    </location>
</feature>
<keyword evidence="6" id="KW-1185">Reference proteome</keyword>
<protein>
    <submittedName>
        <fullName evidence="5">Ribosomal RNA large subunit methyltransferase I</fullName>
        <ecNumber evidence="5">2.1.1.191</ecNumber>
    </submittedName>
</protein>
<dbReference type="InterPro" id="IPR013780">
    <property type="entry name" value="Glyco_hydro_b"/>
</dbReference>
<dbReference type="GO" id="GO:0008168">
    <property type="term" value="F:methyltransferase activity"/>
    <property type="evidence" value="ECO:0007669"/>
    <property type="project" value="UniProtKB-KW"/>
</dbReference>
<dbReference type="PANTHER" id="PTHR43042:SF2">
    <property type="entry name" value="SAM-DEPENDENT METHYLTRANSFERASE"/>
    <property type="match status" value="1"/>
</dbReference>
<dbReference type="KEGG" id="bmei:Spa11_04400"/>
<dbReference type="GO" id="GO:0032259">
    <property type="term" value="P:methylation"/>
    <property type="evidence" value="ECO:0007669"/>
    <property type="project" value="UniProtKB-KW"/>
</dbReference>
<accession>A0A518K388</accession>
<dbReference type="Gene3D" id="2.60.40.1180">
    <property type="entry name" value="Golgi alpha-mannosidase II"/>
    <property type="match status" value="1"/>
</dbReference>
<evidence type="ECO:0000313" key="5">
    <source>
        <dbReference type="EMBL" id="QDV72266.1"/>
    </source>
</evidence>
<dbReference type="EC" id="2.1.1.191" evidence="5"/>
<dbReference type="Proteomes" id="UP000316426">
    <property type="component" value="Chromosome"/>
</dbReference>
<evidence type="ECO:0000256" key="2">
    <source>
        <dbReference type="ARBA" id="ARBA00022679"/>
    </source>
</evidence>
<gene>
    <name evidence="5" type="primary">rlmI</name>
    <name evidence="5" type="ORF">Spa11_04400</name>
</gene>
<dbReference type="Gene3D" id="3.40.50.150">
    <property type="entry name" value="Vaccinia Virus protein VP39"/>
    <property type="match status" value="1"/>
</dbReference>
<dbReference type="Pfam" id="PF10672">
    <property type="entry name" value="Methyltrans_SAM"/>
    <property type="match status" value="1"/>
</dbReference>
<proteinExistence type="predicted"/>
<keyword evidence="3" id="KW-0949">S-adenosyl-L-methionine</keyword>
<keyword evidence="1 5" id="KW-0489">Methyltransferase</keyword>
<reference evidence="5 6" key="1">
    <citation type="submission" date="2019-02" db="EMBL/GenBank/DDBJ databases">
        <title>Deep-cultivation of Planctomycetes and their phenomic and genomic characterization uncovers novel biology.</title>
        <authorList>
            <person name="Wiegand S."/>
            <person name="Jogler M."/>
            <person name="Boedeker C."/>
            <person name="Pinto D."/>
            <person name="Vollmers J."/>
            <person name="Rivas-Marin E."/>
            <person name="Kohn T."/>
            <person name="Peeters S.H."/>
            <person name="Heuer A."/>
            <person name="Rast P."/>
            <person name="Oberbeckmann S."/>
            <person name="Bunk B."/>
            <person name="Jeske O."/>
            <person name="Meyerdierks A."/>
            <person name="Storesund J.E."/>
            <person name="Kallscheuer N."/>
            <person name="Luecker S."/>
            <person name="Lage O.M."/>
            <person name="Pohl T."/>
            <person name="Merkel B.J."/>
            <person name="Hornburger P."/>
            <person name="Mueller R.-W."/>
            <person name="Bruemmer F."/>
            <person name="Labrenz M."/>
            <person name="Spormann A.M."/>
            <person name="Op den Camp H."/>
            <person name="Overmann J."/>
            <person name="Amann R."/>
            <person name="Jetten M.S.M."/>
            <person name="Mascher T."/>
            <person name="Medema M.H."/>
            <person name="Devos D.P."/>
            <person name="Kaster A.-K."/>
            <person name="Ovreas L."/>
            <person name="Rohde M."/>
            <person name="Galperin M.Y."/>
            <person name="Jogler C."/>
        </authorList>
    </citation>
    <scope>NUCLEOTIDE SEQUENCE [LARGE SCALE GENOMIC DNA]</scope>
    <source>
        <strain evidence="5 6">Spa11</strain>
    </source>
</reference>
<evidence type="ECO:0000256" key="3">
    <source>
        <dbReference type="ARBA" id="ARBA00022691"/>
    </source>
</evidence>
<dbReference type="InterPro" id="IPR029063">
    <property type="entry name" value="SAM-dependent_MTases_sf"/>
</dbReference>
<dbReference type="SUPFAM" id="SSF53335">
    <property type="entry name" value="S-adenosyl-L-methionine-dependent methyltransferases"/>
    <property type="match status" value="1"/>
</dbReference>